<feature type="chain" id="PRO_5004045850" evidence="6">
    <location>
        <begin position="19"/>
        <end position="184"/>
    </location>
</feature>
<keyword evidence="3" id="KW-1133">Transmembrane helix</keyword>
<accession>M3YW03</accession>
<sequence length="184" mass="20215">MGLFLLLSLLLLPSRLQAGRSAKCDTTNYGINQPDRLSAPEGGSVRIPFSFYHDLELAPDPRVSVALTRTHFHGPVIYNSTQPFIHKDYRNRISLELPKGQRSGSLQIWNLQEKDGNLYFYRIQVETLRCGTKVWQALNGTKVTITPGESSCPGSHHARPEAPKGHGAASPRPGPGPPLPGRPS</sequence>
<name>M3YW03_MUSPF</name>
<dbReference type="STRING" id="9669.ENSMPUP00000015513"/>
<dbReference type="GO" id="GO:0016020">
    <property type="term" value="C:membrane"/>
    <property type="evidence" value="ECO:0007669"/>
    <property type="project" value="UniProtKB-SubCell"/>
</dbReference>
<keyword evidence="4" id="KW-0472">Membrane</keyword>
<dbReference type="Gene3D" id="2.60.40.10">
    <property type="entry name" value="Immunoglobulins"/>
    <property type="match status" value="1"/>
</dbReference>
<dbReference type="InterPro" id="IPR036179">
    <property type="entry name" value="Ig-like_dom_sf"/>
</dbReference>
<dbReference type="HOGENOM" id="CLU_070832_1_0_1"/>
<evidence type="ECO:0000256" key="5">
    <source>
        <dbReference type="SAM" id="MobiDB-lite"/>
    </source>
</evidence>
<dbReference type="AlphaFoldDB" id="M3YW03"/>
<feature type="region of interest" description="Disordered" evidence="5">
    <location>
        <begin position="146"/>
        <end position="184"/>
    </location>
</feature>
<dbReference type="GeneTree" id="ENSGT00390000008831"/>
<evidence type="ECO:0000313" key="7">
    <source>
        <dbReference type="Ensembl" id="ENSMPUP00000015513.1"/>
    </source>
</evidence>
<dbReference type="eggNOG" id="ENOG502SUHR">
    <property type="taxonomic scope" value="Eukaryota"/>
</dbReference>
<dbReference type="SUPFAM" id="SSF48726">
    <property type="entry name" value="Immunoglobulin"/>
    <property type="match status" value="1"/>
</dbReference>
<evidence type="ECO:0000256" key="6">
    <source>
        <dbReference type="SAM" id="SignalP"/>
    </source>
</evidence>
<evidence type="ECO:0000256" key="1">
    <source>
        <dbReference type="ARBA" id="ARBA00004167"/>
    </source>
</evidence>
<evidence type="ECO:0000256" key="4">
    <source>
        <dbReference type="ARBA" id="ARBA00023136"/>
    </source>
</evidence>
<dbReference type="InParanoid" id="M3YW03"/>
<evidence type="ECO:0000256" key="3">
    <source>
        <dbReference type="ARBA" id="ARBA00022989"/>
    </source>
</evidence>
<dbReference type="InterPro" id="IPR013783">
    <property type="entry name" value="Ig-like_fold"/>
</dbReference>
<comment type="subcellular location">
    <subcellularLocation>
        <location evidence="1">Membrane</location>
        <topology evidence="1">Single-pass membrane protein</topology>
    </subcellularLocation>
</comment>
<reference evidence="7" key="1">
    <citation type="submission" date="2024-06" db="UniProtKB">
        <authorList>
            <consortium name="Ensembl"/>
        </authorList>
    </citation>
    <scope>IDENTIFICATION</scope>
</reference>
<protein>
    <submittedName>
        <fullName evidence="7">Uncharacterized protein</fullName>
    </submittedName>
</protein>
<proteinExistence type="predicted"/>
<organism evidence="7">
    <name type="scientific">Mustela putorius furo</name>
    <name type="common">European domestic ferret</name>
    <name type="synonym">Mustela furo</name>
    <dbReference type="NCBI Taxonomy" id="9669"/>
    <lineage>
        <taxon>Eukaryota</taxon>
        <taxon>Metazoa</taxon>
        <taxon>Chordata</taxon>
        <taxon>Craniata</taxon>
        <taxon>Vertebrata</taxon>
        <taxon>Euteleostomi</taxon>
        <taxon>Mammalia</taxon>
        <taxon>Eutheria</taxon>
        <taxon>Laurasiatheria</taxon>
        <taxon>Carnivora</taxon>
        <taxon>Caniformia</taxon>
        <taxon>Musteloidea</taxon>
        <taxon>Mustelidae</taxon>
        <taxon>Mustelinae</taxon>
        <taxon>Mustela</taxon>
    </lineage>
</organism>
<feature type="compositionally biased region" description="Pro residues" evidence="5">
    <location>
        <begin position="172"/>
        <end position="184"/>
    </location>
</feature>
<keyword evidence="2" id="KW-0812">Transmembrane</keyword>
<evidence type="ECO:0000256" key="2">
    <source>
        <dbReference type="ARBA" id="ARBA00022692"/>
    </source>
</evidence>
<dbReference type="PANTHER" id="PTHR15549:SF26">
    <property type="entry name" value="AXIAL BUDDING PATTERN PROTEIN 2-RELATED"/>
    <property type="match status" value="1"/>
</dbReference>
<keyword evidence="6" id="KW-0732">Signal</keyword>
<dbReference type="OMA" id="RREDECM"/>
<dbReference type="PANTHER" id="PTHR15549">
    <property type="entry name" value="PAIRED IMMUNOGLOBULIN-LIKE TYPE 2 RECEPTOR"/>
    <property type="match status" value="1"/>
</dbReference>
<dbReference type="InterPro" id="IPR051694">
    <property type="entry name" value="Immunoregulatory_rcpt-like"/>
</dbReference>
<dbReference type="Ensembl" id="ENSMPUT00000015754.1">
    <property type="protein sequence ID" value="ENSMPUP00000015513.1"/>
    <property type="gene ID" value="ENSMPUG00000015623.1"/>
</dbReference>
<dbReference type="GO" id="GO:0071944">
    <property type="term" value="C:cell periphery"/>
    <property type="evidence" value="ECO:0007669"/>
    <property type="project" value="UniProtKB-ARBA"/>
</dbReference>
<dbReference type="EMBL" id="AEYP01053090">
    <property type="status" value="NOT_ANNOTATED_CDS"/>
    <property type="molecule type" value="Genomic_DNA"/>
</dbReference>
<dbReference type="GO" id="GO:0042288">
    <property type="term" value="F:MHC class I protein binding"/>
    <property type="evidence" value="ECO:0007669"/>
    <property type="project" value="TreeGrafter"/>
</dbReference>
<feature type="signal peptide" evidence="6">
    <location>
        <begin position="1"/>
        <end position="18"/>
    </location>
</feature>